<feature type="transmembrane region" description="Helical" evidence="1">
    <location>
        <begin position="137"/>
        <end position="156"/>
    </location>
</feature>
<keyword evidence="1" id="KW-1133">Transmembrane helix</keyword>
<dbReference type="EMBL" id="CAICTM010002224">
    <property type="protein sequence ID" value="CAB9528436.1"/>
    <property type="molecule type" value="Genomic_DNA"/>
</dbReference>
<reference evidence="2" key="1">
    <citation type="submission" date="2020-06" db="EMBL/GenBank/DDBJ databases">
        <authorList>
            <consortium name="Plant Systems Biology data submission"/>
        </authorList>
    </citation>
    <scope>NUCLEOTIDE SEQUENCE</scope>
    <source>
        <strain evidence="2">D6</strain>
    </source>
</reference>
<dbReference type="AlphaFoldDB" id="A0A9N8EZH7"/>
<sequence length="247" mass="25949">MTIDKGMSMNGQPIGGGGVSMNGQPTGVPMNGGALPVAHATPTQSAAAPPPVAYPMSGAAPPVAFPMHEQEKIGSKCCGCCCDFRRAVIILDSCLMVLSVLGLIFLALPSDVSEQRYQQLGIDDDQVADVLMEMTTITQIISGCGVVALAVPVFGAMKYNTGMVAFGIAWFVITYVAQVAIEVVYTGKANDVGQKSFSQPFINWIVSAIISALFVYPHVGLISEINQGIMSQATYPREAFSCCCGPN</sequence>
<dbReference type="Proteomes" id="UP001153069">
    <property type="component" value="Unassembled WGS sequence"/>
</dbReference>
<comment type="caution">
    <text evidence="2">The sequence shown here is derived from an EMBL/GenBank/DDBJ whole genome shotgun (WGS) entry which is preliminary data.</text>
</comment>
<organism evidence="2 3">
    <name type="scientific">Seminavis robusta</name>
    <dbReference type="NCBI Taxonomy" id="568900"/>
    <lineage>
        <taxon>Eukaryota</taxon>
        <taxon>Sar</taxon>
        <taxon>Stramenopiles</taxon>
        <taxon>Ochrophyta</taxon>
        <taxon>Bacillariophyta</taxon>
        <taxon>Bacillariophyceae</taxon>
        <taxon>Bacillariophycidae</taxon>
        <taxon>Naviculales</taxon>
        <taxon>Naviculaceae</taxon>
        <taxon>Seminavis</taxon>
    </lineage>
</organism>
<keyword evidence="3" id="KW-1185">Reference proteome</keyword>
<proteinExistence type="predicted"/>
<feature type="transmembrane region" description="Helical" evidence="1">
    <location>
        <begin position="163"/>
        <end position="181"/>
    </location>
</feature>
<dbReference type="OrthoDB" id="47826at2759"/>
<feature type="transmembrane region" description="Helical" evidence="1">
    <location>
        <begin position="89"/>
        <end position="108"/>
    </location>
</feature>
<keyword evidence="1" id="KW-0812">Transmembrane</keyword>
<name>A0A9N8EZH7_9STRA</name>
<evidence type="ECO:0000313" key="2">
    <source>
        <dbReference type="EMBL" id="CAB9528436.1"/>
    </source>
</evidence>
<feature type="transmembrane region" description="Helical" evidence="1">
    <location>
        <begin position="201"/>
        <end position="222"/>
    </location>
</feature>
<keyword evidence="1" id="KW-0472">Membrane</keyword>
<protein>
    <submittedName>
        <fullName evidence="2">Uncharacterized protein</fullName>
    </submittedName>
</protein>
<accession>A0A9N8EZH7</accession>
<evidence type="ECO:0000313" key="3">
    <source>
        <dbReference type="Proteomes" id="UP001153069"/>
    </source>
</evidence>
<gene>
    <name evidence="2" type="ORF">SEMRO_2226_G319810.1</name>
</gene>
<evidence type="ECO:0000256" key="1">
    <source>
        <dbReference type="SAM" id="Phobius"/>
    </source>
</evidence>